<feature type="compositionally biased region" description="Basic and acidic residues" evidence="1">
    <location>
        <begin position="159"/>
        <end position="170"/>
    </location>
</feature>
<feature type="region of interest" description="Disordered" evidence="1">
    <location>
        <begin position="136"/>
        <end position="170"/>
    </location>
</feature>
<feature type="region of interest" description="Disordered" evidence="1">
    <location>
        <begin position="408"/>
        <end position="466"/>
    </location>
</feature>
<feature type="compositionally biased region" description="Basic and acidic residues" evidence="1">
    <location>
        <begin position="136"/>
        <end position="146"/>
    </location>
</feature>
<dbReference type="AlphaFoldDB" id="W9XQF6"/>
<accession>W9XQF6</accession>
<feature type="compositionally biased region" description="Low complexity" evidence="1">
    <location>
        <begin position="446"/>
        <end position="459"/>
    </location>
</feature>
<dbReference type="Proteomes" id="UP000019478">
    <property type="component" value="Unassembled WGS sequence"/>
</dbReference>
<dbReference type="RefSeq" id="XP_007734905.1">
    <property type="nucleotide sequence ID" value="XM_007736715.1"/>
</dbReference>
<feature type="region of interest" description="Disordered" evidence="1">
    <location>
        <begin position="255"/>
        <end position="340"/>
    </location>
</feature>
<feature type="compositionally biased region" description="Basic and acidic residues" evidence="1">
    <location>
        <begin position="59"/>
        <end position="88"/>
    </location>
</feature>
<dbReference type="GeneID" id="19170705"/>
<feature type="compositionally biased region" description="Basic and acidic residues" evidence="1">
    <location>
        <begin position="267"/>
        <end position="277"/>
    </location>
</feature>
<dbReference type="EMBL" id="AMGY01000005">
    <property type="protein sequence ID" value="EXJ82782.1"/>
    <property type="molecule type" value="Genomic_DNA"/>
</dbReference>
<protein>
    <submittedName>
        <fullName evidence="2">Uncharacterized protein</fullName>
    </submittedName>
</protein>
<reference evidence="2 3" key="1">
    <citation type="submission" date="2013-03" db="EMBL/GenBank/DDBJ databases">
        <title>The Genome Sequence of Capronia epimyces CBS 606.96.</title>
        <authorList>
            <consortium name="The Broad Institute Genomics Platform"/>
            <person name="Cuomo C."/>
            <person name="de Hoog S."/>
            <person name="Gorbushina A."/>
            <person name="Walker B."/>
            <person name="Young S.K."/>
            <person name="Zeng Q."/>
            <person name="Gargeya S."/>
            <person name="Fitzgerald M."/>
            <person name="Haas B."/>
            <person name="Abouelleil A."/>
            <person name="Allen A.W."/>
            <person name="Alvarado L."/>
            <person name="Arachchi H.M."/>
            <person name="Berlin A.M."/>
            <person name="Chapman S.B."/>
            <person name="Gainer-Dewar J."/>
            <person name="Goldberg J."/>
            <person name="Griggs A."/>
            <person name="Gujja S."/>
            <person name="Hansen M."/>
            <person name="Howarth C."/>
            <person name="Imamovic A."/>
            <person name="Ireland A."/>
            <person name="Larimer J."/>
            <person name="McCowan C."/>
            <person name="Murphy C."/>
            <person name="Pearson M."/>
            <person name="Poon T.W."/>
            <person name="Priest M."/>
            <person name="Roberts A."/>
            <person name="Saif S."/>
            <person name="Shea T."/>
            <person name="Sisk P."/>
            <person name="Sykes S."/>
            <person name="Wortman J."/>
            <person name="Nusbaum C."/>
            <person name="Birren B."/>
        </authorList>
    </citation>
    <scope>NUCLEOTIDE SEQUENCE [LARGE SCALE GENOMIC DNA]</scope>
    <source>
        <strain evidence="2 3">CBS 606.96</strain>
    </source>
</reference>
<evidence type="ECO:0000256" key="1">
    <source>
        <dbReference type="SAM" id="MobiDB-lite"/>
    </source>
</evidence>
<organism evidence="2 3">
    <name type="scientific">Capronia epimyces CBS 606.96</name>
    <dbReference type="NCBI Taxonomy" id="1182542"/>
    <lineage>
        <taxon>Eukaryota</taxon>
        <taxon>Fungi</taxon>
        <taxon>Dikarya</taxon>
        <taxon>Ascomycota</taxon>
        <taxon>Pezizomycotina</taxon>
        <taxon>Eurotiomycetes</taxon>
        <taxon>Chaetothyriomycetidae</taxon>
        <taxon>Chaetothyriales</taxon>
        <taxon>Herpotrichiellaceae</taxon>
        <taxon>Capronia</taxon>
    </lineage>
</organism>
<gene>
    <name evidence="2" type="ORF">A1O3_06597</name>
</gene>
<feature type="compositionally biased region" description="Polar residues" evidence="1">
    <location>
        <begin position="304"/>
        <end position="313"/>
    </location>
</feature>
<comment type="caution">
    <text evidence="2">The sequence shown here is derived from an EMBL/GenBank/DDBJ whole genome shotgun (WGS) entry which is preliminary data.</text>
</comment>
<evidence type="ECO:0000313" key="2">
    <source>
        <dbReference type="EMBL" id="EXJ82782.1"/>
    </source>
</evidence>
<feature type="compositionally biased region" description="Polar residues" evidence="1">
    <location>
        <begin position="89"/>
        <end position="114"/>
    </location>
</feature>
<feature type="region of interest" description="Disordered" evidence="1">
    <location>
        <begin position="1"/>
        <end position="124"/>
    </location>
</feature>
<proteinExistence type="predicted"/>
<name>W9XQF6_9EURO</name>
<evidence type="ECO:0000313" key="3">
    <source>
        <dbReference type="Proteomes" id="UP000019478"/>
    </source>
</evidence>
<dbReference type="HOGENOM" id="CLU_021432_0_0_1"/>
<dbReference type="OrthoDB" id="4160512at2759"/>
<feature type="compositionally biased region" description="Polar residues" evidence="1">
    <location>
        <begin position="14"/>
        <end position="43"/>
    </location>
</feature>
<keyword evidence="3" id="KW-1185">Reference proteome</keyword>
<sequence>MVSSSPDRCRHNSQDYGGNKAQSLRSARTDSLPNLDGPSSRSASPLRVTDSPLSMLVNETEKFPVLDVDDPHNQPKIHCDDEGNKSEVKGTQTPANTNDAPLSPVVQQTQSQPAESPKKEHKKRYSIGVALFGKDKNVSEGSETARKLQKPRRRTMSFTKKEAQKSLHEETHHDIVQEVKVDGATIEDTDSAAHPAVRPLSLIIPGEFKGKEKEIDAGPVYARCSCCGRLKRPPGYASELSPVLENENLKTKFSFEIERMSPTTQRRSSDASPDKHTPIIPTEIGGNEARQATIESYKDPVSPASEQSPPKNTSPRRSKRHSDPPRFVRFGSLHGRRNTDPTVIDEEDEVDVEVNAPLMDAQTGIDARDAGIRNLAAVEEVASSRPVIEHDGDRSFVEPQFCVSSSSTEVAAATHPRSPIQETPSATLVTPAHEASPEDQPVETRTSSPTSSSPDQSQSLLCLPEPSFGPEFARSNTILRSFVMESNRTVSNHGSALDVGLPGSARGTGGVAMPAAMNQARAQLLDTERQKGQKWVAEVMAV</sequence>